<evidence type="ECO:0000256" key="3">
    <source>
        <dbReference type="PROSITE-ProRule" id="PRU00339"/>
    </source>
</evidence>
<dbReference type="Pfam" id="PF13181">
    <property type="entry name" value="TPR_8"/>
    <property type="match status" value="1"/>
</dbReference>
<evidence type="ECO:0000313" key="4">
    <source>
        <dbReference type="EMBL" id="ACY48630.1"/>
    </source>
</evidence>
<keyword evidence="5" id="KW-1185">Reference proteome</keyword>
<sequence>MKCCMRLVFGLLLLTACRQNPPDSAQLPPQAELFLRQMQQALAAQRLAPALALADSVERYAPGWPDALFVRGLVYMQQRRHEAAAAAFRQVLERQPHYPGAWFNLGQNAALARRYREAIGYYRNELKLAEEVPTSPQTLAAVWAQMGSAYEQLARDDSARAAYAQALRLDSTYAEAHAGLSRLLERAGRYEEALRHAEQAMTLAPARLDYRYRVGALLVQLGRFAEAIPLLQTVVQHWPGHDGAAYNLGRALIATGRTEAGQRYLARADSLQQLTERLLHARRRTELQPDDPDAWSAYARLLMEAGYLDQAYTALQTALTLAPGNLALLSNLATLQLAMGDTTGALKGLQLLVRADSSFAEGWFNLGVVYAMLGDTGAAREAWQRTLRLNPEHEAARAYLSRLQ</sequence>
<feature type="repeat" description="TPR" evidence="3">
    <location>
        <begin position="65"/>
        <end position="98"/>
    </location>
</feature>
<dbReference type="SUPFAM" id="SSF48452">
    <property type="entry name" value="TPR-like"/>
    <property type="match status" value="2"/>
</dbReference>
<dbReference type="Proteomes" id="UP000002221">
    <property type="component" value="Chromosome"/>
</dbReference>
<dbReference type="PROSITE" id="PS51257">
    <property type="entry name" value="PROKAR_LIPOPROTEIN"/>
    <property type="match status" value="1"/>
</dbReference>
<feature type="repeat" description="TPR" evidence="3">
    <location>
        <begin position="174"/>
        <end position="207"/>
    </location>
</feature>
<dbReference type="KEGG" id="rmr:Rmar_1746"/>
<keyword evidence="1" id="KW-0677">Repeat</keyword>
<dbReference type="PROSITE" id="PS50005">
    <property type="entry name" value="TPR"/>
    <property type="match status" value="5"/>
</dbReference>
<accession>D0MJH2</accession>
<dbReference type="InterPro" id="IPR051685">
    <property type="entry name" value="Ycf3/AcsC/BcsC/TPR_MFPF"/>
</dbReference>
<feature type="repeat" description="TPR" evidence="3">
    <location>
        <begin position="360"/>
        <end position="393"/>
    </location>
</feature>
<organism evidence="4 5">
    <name type="scientific">Rhodothermus marinus (strain ATCC 43812 / DSM 4252 / R-10)</name>
    <name type="common">Rhodothermus obamensis</name>
    <dbReference type="NCBI Taxonomy" id="518766"/>
    <lineage>
        <taxon>Bacteria</taxon>
        <taxon>Pseudomonadati</taxon>
        <taxon>Rhodothermota</taxon>
        <taxon>Rhodothermia</taxon>
        <taxon>Rhodothermales</taxon>
        <taxon>Rhodothermaceae</taxon>
        <taxon>Rhodothermus</taxon>
    </lineage>
</organism>
<protein>
    <submittedName>
        <fullName evidence="4">TPR repeat-containing protein</fullName>
    </submittedName>
</protein>
<dbReference type="EMBL" id="CP001807">
    <property type="protein sequence ID" value="ACY48630.1"/>
    <property type="molecule type" value="Genomic_DNA"/>
</dbReference>
<reference evidence="4 5" key="1">
    <citation type="journal article" date="2009" name="Stand. Genomic Sci.">
        <title>Complete genome sequence of Rhodothermus marinus type strain (R-10).</title>
        <authorList>
            <person name="Nolan M."/>
            <person name="Tindall B.J."/>
            <person name="Pomrenke H."/>
            <person name="Lapidus A."/>
            <person name="Copeland A."/>
            <person name="Glavina Del Rio T."/>
            <person name="Lucas S."/>
            <person name="Chen F."/>
            <person name="Tice H."/>
            <person name="Cheng J.F."/>
            <person name="Saunders E."/>
            <person name="Han C."/>
            <person name="Bruce D."/>
            <person name="Goodwin L."/>
            <person name="Chain P."/>
            <person name="Pitluck S."/>
            <person name="Ovchinikova G."/>
            <person name="Pati A."/>
            <person name="Ivanova N."/>
            <person name="Mavromatis K."/>
            <person name="Chen A."/>
            <person name="Palaniappan K."/>
            <person name="Land M."/>
            <person name="Hauser L."/>
            <person name="Chang Y.J."/>
            <person name="Jeffries C.D."/>
            <person name="Brettin T."/>
            <person name="Goker M."/>
            <person name="Bristow J."/>
            <person name="Eisen J.A."/>
            <person name="Markowitz V."/>
            <person name="Hugenholtz P."/>
            <person name="Kyrpides N.C."/>
            <person name="Klenk H.P."/>
            <person name="Detter J.C."/>
        </authorList>
    </citation>
    <scope>NUCLEOTIDE SEQUENCE [LARGE SCALE GENOMIC DNA]</scope>
    <source>
        <strain evidence="5">ATCC 43812 / DSM 4252 / R-10</strain>
    </source>
</reference>
<evidence type="ECO:0000256" key="2">
    <source>
        <dbReference type="ARBA" id="ARBA00022803"/>
    </source>
</evidence>
<dbReference type="STRING" id="518766.Rmar_1746"/>
<feature type="repeat" description="TPR" evidence="3">
    <location>
        <begin position="140"/>
        <end position="173"/>
    </location>
</feature>
<dbReference type="PROSITE" id="PS50293">
    <property type="entry name" value="TPR_REGION"/>
    <property type="match status" value="1"/>
</dbReference>
<name>D0MJH2_RHOM4</name>
<dbReference type="InterPro" id="IPR013105">
    <property type="entry name" value="TPR_2"/>
</dbReference>
<keyword evidence="2 3" id="KW-0802">TPR repeat</keyword>
<evidence type="ECO:0000256" key="1">
    <source>
        <dbReference type="ARBA" id="ARBA00022737"/>
    </source>
</evidence>
<dbReference type="PANTHER" id="PTHR44943">
    <property type="entry name" value="CELLULOSE SYNTHASE OPERON PROTEIN C"/>
    <property type="match status" value="1"/>
</dbReference>
<dbReference type="AlphaFoldDB" id="D0MJH2"/>
<dbReference type="Gene3D" id="1.25.40.10">
    <property type="entry name" value="Tetratricopeptide repeat domain"/>
    <property type="match status" value="4"/>
</dbReference>
<dbReference type="PANTHER" id="PTHR44943:SF8">
    <property type="entry name" value="TPR REPEAT-CONTAINING PROTEIN MJ0263"/>
    <property type="match status" value="1"/>
</dbReference>
<dbReference type="InterPro" id="IPR011990">
    <property type="entry name" value="TPR-like_helical_dom_sf"/>
</dbReference>
<evidence type="ECO:0000313" key="5">
    <source>
        <dbReference type="Proteomes" id="UP000002221"/>
    </source>
</evidence>
<dbReference type="HOGENOM" id="CLU_056934_0_0_10"/>
<dbReference type="Pfam" id="PF07719">
    <property type="entry name" value="TPR_2"/>
    <property type="match status" value="2"/>
</dbReference>
<dbReference type="Pfam" id="PF13432">
    <property type="entry name" value="TPR_16"/>
    <property type="match status" value="1"/>
</dbReference>
<dbReference type="SMART" id="SM00028">
    <property type="entry name" value="TPR"/>
    <property type="match status" value="8"/>
</dbReference>
<gene>
    <name evidence="4" type="ordered locus">Rmar_1746</name>
</gene>
<dbReference type="InterPro" id="IPR019734">
    <property type="entry name" value="TPR_rpt"/>
</dbReference>
<proteinExistence type="predicted"/>
<dbReference type="eggNOG" id="COG0457">
    <property type="taxonomic scope" value="Bacteria"/>
</dbReference>
<feature type="repeat" description="TPR" evidence="3">
    <location>
        <begin position="292"/>
        <end position="325"/>
    </location>
</feature>
<dbReference type="Pfam" id="PF14559">
    <property type="entry name" value="TPR_19"/>
    <property type="match status" value="2"/>
</dbReference>